<protein>
    <submittedName>
        <fullName evidence="1">Capsular polysaccharide export protein</fullName>
    </submittedName>
</protein>
<dbReference type="STRING" id="538381.GCA_001696535_03348"/>
<dbReference type="GO" id="GO:0000271">
    <property type="term" value="P:polysaccharide biosynthetic process"/>
    <property type="evidence" value="ECO:0007669"/>
    <property type="project" value="InterPro"/>
</dbReference>
<dbReference type="GO" id="GO:0015774">
    <property type="term" value="P:polysaccharide transport"/>
    <property type="evidence" value="ECO:0007669"/>
    <property type="project" value="InterPro"/>
</dbReference>
<accession>A0A285RVN5</accession>
<dbReference type="CDD" id="cd16439">
    <property type="entry name" value="beta_Kdo_transferase_KpsC_2"/>
    <property type="match status" value="1"/>
</dbReference>
<name>A0A285RVN5_9HYPH</name>
<dbReference type="Pfam" id="PF05159">
    <property type="entry name" value="Capsule_synth"/>
    <property type="match status" value="2"/>
</dbReference>
<reference evidence="1 2" key="1">
    <citation type="submission" date="2017-08" db="EMBL/GenBank/DDBJ databases">
        <authorList>
            <person name="de Groot N.N."/>
        </authorList>
    </citation>
    <scope>NUCLEOTIDE SEQUENCE [LARGE SCALE GENOMIC DNA]</scope>
    <source>
        <strain evidence="1 2">USBA 352</strain>
    </source>
</reference>
<dbReference type="AlphaFoldDB" id="A0A285RVN5"/>
<organism evidence="1 2">
    <name type="scientific">Stappia indica</name>
    <dbReference type="NCBI Taxonomy" id="538381"/>
    <lineage>
        <taxon>Bacteria</taxon>
        <taxon>Pseudomonadati</taxon>
        <taxon>Pseudomonadota</taxon>
        <taxon>Alphaproteobacteria</taxon>
        <taxon>Hyphomicrobiales</taxon>
        <taxon>Stappiaceae</taxon>
        <taxon>Stappia</taxon>
    </lineage>
</organism>
<evidence type="ECO:0000313" key="1">
    <source>
        <dbReference type="EMBL" id="SOB96327.1"/>
    </source>
</evidence>
<sequence length="538" mass="56557">MSAWPTCRCWLVVDKELAPQARALAAILGAPVVAATRAPRNGEGLVCPAGSAEVAERARQAAGAGVPLLLAGLIRLDAPPAPLAKGTLVVTLLPVDPGKVLRDGAAAASAAALAAPEAVALEDTAGWGAVLCRSFGLEEGRAGEVLSSAQIHPSPYEAGQALPAALALQGVAAAARRAEVSQKPLFCFGAKSWNHATIRAALAGPGGAFAFCASADEAIARAAREGGRALGWAAGVTAEAEAAAARAGVDLWRIEDGFLRSVGLGAGLARGASVGFDDEGIYFDALRESRMERLLGERELTPVERARGEGLIARIRKARVTKYNVGGKGTLPSVPGDRTVILVPGQVADDAGVRRSLSATIDCAHCDNVNLELLRQVRARNPQAHILFKPHPDVAARLRAGRLEPHETAGLADQVVEGCDILDLVDLADRVETFSSLSGFEALLRGKPVTVYGMPFYAGWGLTDDLTECARRGRRLDLATLAHVAFIDYPLTVDPVSLVPCGPEFLISRLESQRASTRHRIMTRIRQELSWLGRKLGL</sequence>
<keyword evidence="2" id="KW-1185">Reference proteome</keyword>
<evidence type="ECO:0000313" key="2">
    <source>
        <dbReference type="Proteomes" id="UP000219331"/>
    </source>
</evidence>
<dbReference type="InterPro" id="IPR007833">
    <property type="entry name" value="Capsule_polysaccharide_synth"/>
</dbReference>
<proteinExistence type="predicted"/>
<gene>
    <name evidence="1" type="ORF">SAMN05421512_102161</name>
</gene>
<dbReference type="Proteomes" id="UP000219331">
    <property type="component" value="Unassembled WGS sequence"/>
</dbReference>
<dbReference type="EMBL" id="OBML01000002">
    <property type="protein sequence ID" value="SOB96327.1"/>
    <property type="molecule type" value="Genomic_DNA"/>
</dbReference>